<dbReference type="EnsemblFungi" id="MVLG_03328T0">
    <property type="protein sequence ID" value="MVLG_03328T0"/>
    <property type="gene ID" value="MVLG_03328"/>
</dbReference>
<protein>
    <submittedName>
        <fullName evidence="1 2">Uncharacterized protein</fullName>
    </submittedName>
</protein>
<organism evidence="1">
    <name type="scientific">Microbotryum lychnidis-dioicae (strain p1A1 Lamole / MvSl-1064)</name>
    <name type="common">Anther smut fungus</name>
    <dbReference type="NCBI Taxonomy" id="683840"/>
    <lineage>
        <taxon>Eukaryota</taxon>
        <taxon>Fungi</taxon>
        <taxon>Dikarya</taxon>
        <taxon>Basidiomycota</taxon>
        <taxon>Pucciniomycotina</taxon>
        <taxon>Microbotryomycetes</taxon>
        <taxon>Microbotryales</taxon>
        <taxon>Microbotryaceae</taxon>
        <taxon>Microbotryum</taxon>
    </lineage>
</organism>
<dbReference type="InParanoid" id="U5H7V8"/>
<reference evidence="2" key="4">
    <citation type="submission" date="2015-06" db="UniProtKB">
        <authorList>
            <consortium name="EnsemblFungi"/>
        </authorList>
    </citation>
    <scope>IDENTIFICATION</scope>
</reference>
<dbReference type="EMBL" id="AEIJ01000320">
    <property type="status" value="NOT_ANNOTATED_CDS"/>
    <property type="molecule type" value="Genomic_DNA"/>
</dbReference>
<dbReference type="OrthoDB" id="10434331at2759"/>
<evidence type="ECO:0000313" key="3">
    <source>
        <dbReference type="Proteomes" id="UP000017200"/>
    </source>
</evidence>
<evidence type="ECO:0000313" key="2">
    <source>
        <dbReference type="EnsemblFungi" id="MVLG_03328T0"/>
    </source>
</evidence>
<evidence type="ECO:0000313" key="1">
    <source>
        <dbReference type="EMBL" id="KDE06288.1"/>
    </source>
</evidence>
<dbReference type="Proteomes" id="UP000017200">
    <property type="component" value="Unassembled WGS sequence"/>
</dbReference>
<reference evidence="3" key="1">
    <citation type="submission" date="2010-11" db="EMBL/GenBank/DDBJ databases">
        <title>The genome sequence of Microbotryum violaceum strain p1A1 Lamole.</title>
        <authorList>
            <person name="Cuomo C."/>
            <person name="Perlin M."/>
            <person name="Young S.K."/>
            <person name="Zeng Q."/>
            <person name="Gargeya S."/>
            <person name="Alvarado L."/>
            <person name="Berlin A."/>
            <person name="Chapman S.B."/>
            <person name="Chen Z."/>
            <person name="Freedman E."/>
            <person name="Gellesch M."/>
            <person name="Goldberg J."/>
            <person name="Griggs A."/>
            <person name="Gujja S."/>
            <person name="Heilman E."/>
            <person name="Heiman D."/>
            <person name="Howarth C."/>
            <person name="Mehta T."/>
            <person name="Neiman D."/>
            <person name="Pearson M."/>
            <person name="Roberts A."/>
            <person name="Saif S."/>
            <person name="Shea T."/>
            <person name="Shenoy N."/>
            <person name="Sisk P."/>
            <person name="Stolte C."/>
            <person name="Sykes S."/>
            <person name="White J."/>
            <person name="Yandava C."/>
            <person name="Haas B."/>
            <person name="Nusbaum C."/>
            <person name="Birren B."/>
        </authorList>
    </citation>
    <scope>NUCLEOTIDE SEQUENCE [LARGE SCALE GENOMIC DNA]</scope>
    <source>
        <strain evidence="3">p1A1 Lamole</strain>
    </source>
</reference>
<reference evidence="1 3" key="3">
    <citation type="journal article" date="2015" name="BMC Genomics">
        <title>Sex and parasites: genomic and transcriptomic analysis of Microbotryum lychnidis-dioicae, the biotrophic and plant-castrating anther smut fungus.</title>
        <authorList>
            <person name="Perlin M.H."/>
            <person name="Amselem J."/>
            <person name="Fontanillas E."/>
            <person name="Toh S.S."/>
            <person name="Chen Z."/>
            <person name="Goldberg J."/>
            <person name="Duplessis S."/>
            <person name="Henrissat B."/>
            <person name="Young S."/>
            <person name="Zeng Q."/>
            <person name="Aguileta G."/>
            <person name="Petit E."/>
            <person name="Badouin H."/>
            <person name="Andrews J."/>
            <person name="Razeeq D."/>
            <person name="Gabaldon T."/>
            <person name="Quesneville H."/>
            <person name="Giraud T."/>
            <person name="Hood M.E."/>
            <person name="Schultz D.J."/>
            <person name="Cuomo C.A."/>
        </authorList>
    </citation>
    <scope>NUCLEOTIDE SEQUENCE [LARGE SCALE GENOMIC DNA]</scope>
    <source>
        <strain evidence="3">p1A1 Lamole</strain>
        <strain evidence="1">P1A1 Lamole</strain>
    </source>
</reference>
<gene>
    <name evidence="1" type="ORF">MVLG_03328</name>
</gene>
<sequence length="172" mass="19046">MWCYRLVQRSSGNPSGLHPGDQADDATRPYEMDLVKLVQALSLQHLRPTVEDVPVHMEKIGSGSSRSRCWRITSALTTPSLVQAILEKASTSNRVLVVCGGSNAIIRTSPVQVASKDHCTDAVDLFPHAYTPKKVEAWKMDDATGKSWKGRIHDDQLMEDIYIVMRQGAQGE</sequence>
<dbReference type="HOGENOM" id="CLU_1556429_0_0_1"/>
<name>U5H7V8_USTV1</name>
<accession>U5H7V8</accession>
<dbReference type="EMBL" id="GL541673">
    <property type="protein sequence ID" value="KDE06288.1"/>
    <property type="molecule type" value="Genomic_DNA"/>
</dbReference>
<keyword evidence="3" id="KW-1185">Reference proteome</keyword>
<dbReference type="AlphaFoldDB" id="U5H7V8"/>
<reference evidence="1" key="2">
    <citation type="submission" date="2010-11" db="EMBL/GenBank/DDBJ databases">
        <authorList>
            <consortium name="The Broad Institute Genome Sequencing Platform"/>
            <person name="Earl A."/>
            <person name="Ward D."/>
            <person name="Feldgarden M."/>
            <person name="Gevers D."/>
            <person name="Butler R."/>
            <person name="Young S.K."/>
            <person name="Zeng Q."/>
            <person name="Gargeya S."/>
            <person name="Fitzgerald M."/>
            <person name="Haas B."/>
            <person name="Abouelleil A."/>
            <person name="Alvarado L."/>
            <person name="Arachchi H.M."/>
            <person name="Berlin A."/>
            <person name="Brown A."/>
            <person name="Chapman S.B."/>
            <person name="Chen Z."/>
            <person name="Dunbar C."/>
            <person name="Freedman E."/>
            <person name="Gearin G."/>
            <person name="Gellesch M."/>
            <person name="Goldberg J."/>
            <person name="Griggs A."/>
            <person name="Gujja S."/>
            <person name="Heilman E."/>
            <person name="Heiman D."/>
            <person name="Howarth C."/>
            <person name="Larson L."/>
            <person name="Lui A."/>
            <person name="MacDonald P.J.P."/>
            <person name="Mehta T."/>
            <person name="Montmayeur A."/>
            <person name="Murphy C."/>
            <person name="Neiman D."/>
            <person name="Pearson M."/>
            <person name="Priest M."/>
            <person name="Roberts A."/>
            <person name="Saif S."/>
            <person name="Shea T."/>
            <person name="Shenoy N."/>
            <person name="Sisk P."/>
            <person name="Stolte C."/>
            <person name="Sykes S."/>
            <person name="White J."/>
            <person name="Yandava C."/>
            <person name="Wortman J."/>
            <person name="Nusbaum C."/>
            <person name="Birren B."/>
        </authorList>
    </citation>
    <scope>NUCLEOTIDE SEQUENCE</scope>
    <source>
        <strain evidence="1">P1A1 Lamole</strain>
    </source>
</reference>
<proteinExistence type="predicted"/>